<gene>
    <name evidence="1" type="ORF">Pla52n_37030</name>
</gene>
<proteinExistence type="predicted"/>
<reference evidence="1 2" key="1">
    <citation type="submission" date="2019-02" db="EMBL/GenBank/DDBJ databases">
        <title>Deep-cultivation of Planctomycetes and their phenomic and genomic characterization uncovers novel biology.</title>
        <authorList>
            <person name="Wiegand S."/>
            <person name="Jogler M."/>
            <person name="Boedeker C."/>
            <person name="Pinto D."/>
            <person name="Vollmers J."/>
            <person name="Rivas-Marin E."/>
            <person name="Kohn T."/>
            <person name="Peeters S.H."/>
            <person name="Heuer A."/>
            <person name="Rast P."/>
            <person name="Oberbeckmann S."/>
            <person name="Bunk B."/>
            <person name="Jeske O."/>
            <person name="Meyerdierks A."/>
            <person name="Storesund J.E."/>
            <person name="Kallscheuer N."/>
            <person name="Luecker S."/>
            <person name="Lage O.M."/>
            <person name="Pohl T."/>
            <person name="Merkel B.J."/>
            <person name="Hornburger P."/>
            <person name="Mueller R.-W."/>
            <person name="Bruemmer F."/>
            <person name="Labrenz M."/>
            <person name="Spormann A.M."/>
            <person name="Op Den Camp H."/>
            <person name="Overmann J."/>
            <person name="Amann R."/>
            <person name="Jetten M.S.M."/>
            <person name="Mascher T."/>
            <person name="Medema M.H."/>
            <person name="Devos D.P."/>
            <person name="Kaster A.-K."/>
            <person name="Ovreas L."/>
            <person name="Rohde M."/>
            <person name="Galperin M.Y."/>
            <person name="Jogler C."/>
        </authorList>
    </citation>
    <scope>NUCLEOTIDE SEQUENCE [LARGE SCALE GENOMIC DNA]</scope>
    <source>
        <strain evidence="1 2">Pla52n</strain>
    </source>
</reference>
<name>A0A5C6AUB8_9BACT</name>
<protein>
    <submittedName>
        <fullName evidence="1">Uncharacterized protein</fullName>
    </submittedName>
</protein>
<dbReference type="EMBL" id="SJPN01000004">
    <property type="protein sequence ID" value="TWU02646.1"/>
    <property type="molecule type" value="Genomic_DNA"/>
</dbReference>
<evidence type="ECO:0000313" key="1">
    <source>
        <dbReference type="EMBL" id="TWU02646.1"/>
    </source>
</evidence>
<keyword evidence="2" id="KW-1185">Reference proteome</keyword>
<accession>A0A5C6AUB8</accession>
<sequence length="39" mass="4423">MTPNAVGTRQILISSTANLFREMISRFRDLVVWDNLSLG</sequence>
<dbReference type="AlphaFoldDB" id="A0A5C6AUB8"/>
<comment type="caution">
    <text evidence="1">The sequence shown here is derived from an EMBL/GenBank/DDBJ whole genome shotgun (WGS) entry which is preliminary data.</text>
</comment>
<evidence type="ECO:0000313" key="2">
    <source>
        <dbReference type="Proteomes" id="UP000320176"/>
    </source>
</evidence>
<organism evidence="1 2">
    <name type="scientific">Stieleria varia</name>
    <dbReference type="NCBI Taxonomy" id="2528005"/>
    <lineage>
        <taxon>Bacteria</taxon>
        <taxon>Pseudomonadati</taxon>
        <taxon>Planctomycetota</taxon>
        <taxon>Planctomycetia</taxon>
        <taxon>Pirellulales</taxon>
        <taxon>Pirellulaceae</taxon>
        <taxon>Stieleria</taxon>
    </lineage>
</organism>
<dbReference type="Proteomes" id="UP000320176">
    <property type="component" value="Unassembled WGS sequence"/>
</dbReference>